<evidence type="ECO:0000256" key="1">
    <source>
        <dbReference type="SAM" id="MobiDB-lite"/>
    </source>
</evidence>
<dbReference type="EMBL" id="QPFP01000043">
    <property type="protein sequence ID" value="TEB27114.1"/>
    <property type="molecule type" value="Genomic_DNA"/>
</dbReference>
<reference evidence="2 3" key="1">
    <citation type="journal article" date="2019" name="Nat. Ecol. Evol.">
        <title>Megaphylogeny resolves global patterns of mushroom evolution.</title>
        <authorList>
            <person name="Varga T."/>
            <person name="Krizsan K."/>
            <person name="Foldi C."/>
            <person name="Dima B."/>
            <person name="Sanchez-Garcia M."/>
            <person name="Sanchez-Ramirez S."/>
            <person name="Szollosi G.J."/>
            <person name="Szarkandi J.G."/>
            <person name="Papp V."/>
            <person name="Albert L."/>
            <person name="Andreopoulos W."/>
            <person name="Angelini C."/>
            <person name="Antonin V."/>
            <person name="Barry K.W."/>
            <person name="Bougher N.L."/>
            <person name="Buchanan P."/>
            <person name="Buyck B."/>
            <person name="Bense V."/>
            <person name="Catcheside P."/>
            <person name="Chovatia M."/>
            <person name="Cooper J."/>
            <person name="Damon W."/>
            <person name="Desjardin D."/>
            <person name="Finy P."/>
            <person name="Geml J."/>
            <person name="Haridas S."/>
            <person name="Hughes K."/>
            <person name="Justo A."/>
            <person name="Karasinski D."/>
            <person name="Kautmanova I."/>
            <person name="Kiss B."/>
            <person name="Kocsube S."/>
            <person name="Kotiranta H."/>
            <person name="LaButti K.M."/>
            <person name="Lechner B.E."/>
            <person name="Liimatainen K."/>
            <person name="Lipzen A."/>
            <person name="Lukacs Z."/>
            <person name="Mihaltcheva S."/>
            <person name="Morgado L.N."/>
            <person name="Niskanen T."/>
            <person name="Noordeloos M.E."/>
            <person name="Ohm R.A."/>
            <person name="Ortiz-Santana B."/>
            <person name="Ovrebo C."/>
            <person name="Racz N."/>
            <person name="Riley R."/>
            <person name="Savchenko A."/>
            <person name="Shiryaev A."/>
            <person name="Soop K."/>
            <person name="Spirin V."/>
            <person name="Szebenyi C."/>
            <person name="Tomsovsky M."/>
            <person name="Tulloss R.E."/>
            <person name="Uehling J."/>
            <person name="Grigoriev I.V."/>
            <person name="Vagvolgyi C."/>
            <person name="Papp T."/>
            <person name="Martin F.M."/>
            <person name="Miettinen O."/>
            <person name="Hibbett D.S."/>
            <person name="Nagy L.G."/>
        </authorList>
    </citation>
    <scope>NUCLEOTIDE SEQUENCE [LARGE SCALE GENOMIC DNA]</scope>
    <source>
        <strain evidence="2 3">FP101781</strain>
    </source>
</reference>
<proteinExistence type="predicted"/>
<feature type="region of interest" description="Disordered" evidence="1">
    <location>
        <begin position="161"/>
        <end position="203"/>
    </location>
</feature>
<feature type="region of interest" description="Disordered" evidence="1">
    <location>
        <begin position="46"/>
        <end position="85"/>
    </location>
</feature>
<keyword evidence="3" id="KW-1185">Reference proteome</keyword>
<comment type="caution">
    <text evidence="2">The sequence shown here is derived from an EMBL/GenBank/DDBJ whole genome shotgun (WGS) entry which is preliminary data.</text>
</comment>
<feature type="compositionally biased region" description="Basic residues" evidence="1">
    <location>
        <begin position="50"/>
        <end position="59"/>
    </location>
</feature>
<evidence type="ECO:0000313" key="2">
    <source>
        <dbReference type="EMBL" id="TEB27114.1"/>
    </source>
</evidence>
<accession>A0A4Y7SZQ3</accession>
<feature type="region of interest" description="Disordered" evidence="1">
    <location>
        <begin position="98"/>
        <end position="147"/>
    </location>
</feature>
<gene>
    <name evidence="2" type="ORF">FA13DRAFT_977786</name>
</gene>
<dbReference type="Proteomes" id="UP000298030">
    <property type="component" value="Unassembled WGS sequence"/>
</dbReference>
<protein>
    <submittedName>
        <fullName evidence="2">Uncharacterized protein</fullName>
    </submittedName>
</protein>
<evidence type="ECO:0000313" key="3">
    <source>
        <dbReference type="Proteomes" id="UP000298030"/>
    </source>
</evidence>
<dbReference type="AlphaFoldDB" id="A0A4Y7SZQ3"/>
<name>A0A4Y7SZQ3_COPMI</name>
<organism evidence="2 3">
    <name type="scientific">Coprinellus micaceus</name>
    <name type="common">Glistening ink-cap mushroom</name>
    <name type="synonym">Coprinus micaceus</name>
    <dbReference type="NCBI Taxonomy" id="71717"/>
    <lineage>
        <taxon>Eukaryota</taxon>
        <taxon>Fungi</taxon>
        <taxon>Dikarya</taxon>
        <taxon>Basidiomycota</taxon>
        <taxon>Agaricomycotina</taxon>
        <taxon>Agaricomycetes</taxon>
        <taxon>Agaricomycetidae</taxon>
        <taxon>Agaricales</taxon>
        <taxon>Agaricineae</taxon>
        <taxon>Psathyrellaceae</taxon>
        <taxon>Coprinellus</taxon>
    </lineage>
</organism>
<feature type="compositionally biased region" description="Low complexity" evidence="1">
    <location>
        <begin position="60"/>
        <end position="70"/>
    </location>
</feature>
<sequence length="203" mass="22994">MSQFGSESRYVLEWGKGHINNRGLSLFPIPLPFSPNHRPFVSGNKSSIYKLKRSQRRKSYSPTTPSTQRRSSSKAAADDLGHVRPRRPRALALPHTLHPPQTHELVQLPPASSQGSPPRTRPAPHHRSHGSDGHPRHPSTSRPCGERRALRVYQSCFSRRCRHPDPPPPSPVNFHPNPSRPLPPRPRHSRRPLPRPLSNPQRK</sequence>